<gene>
    <name evidence="3" type="primary">LOC109115687</name>
</gene>
<keyword evidence="2" id="KW-1185">Reference proteome</keyword>
<dbReference type="OMA" id="RWRICTD"/>
<reference evidence="3" key="1">
    <citation type="submission" date="2025-08" db="UniProtKB">
        <authorList>
            <consortium name="RefSeq"/>
        </authorList>
    </citation>
    <scope>IDENTIFICATION</scope>
</reference>
<dbReference type="PANTHER" id="PTHR24559:SF431">
    <property type="entry name" value="RNA-DIRECTED DNA POLYMERASE HOMOLOG"/>
    <property type="match status" value="1"/>
</dbReference>
<dbReference type="AlphaFoldDB" id="A0A1U8QA57"/>
<organism evidence="2 3">
    <name type="scientific">Nelumbo nucifera</name>
    <name type="common">Sacred lotus</name>
    <dbReference type="NCBI Taxonomy" id="4432"/>
    <lineage>
        <taxon>Eukaryota</taxon>
        <taxon>Viridiplantae</taxon>
        <taxon>Streptophyta</taxon>
        <taxon>Embryophyta</taxon>
        <taxon>Tracheophyta</taxon>
        <taxon>Spermatophyta</taxon>
        <taxon>Magnoliopsida</taxon>
        <taxon>Proteales</taxon>
        <taxon>Nelumbonaceae</taxon>
        <taxon>Nelumbo</taxon>
    </lineage>
</organism>
<dbReference type="PROSITE" id="PS50878">
    <property type="entry name" value="RT_POL"/>
    <property type="match status" value="1"/>
</dbReference>
<feature type="domain" description="Reverse transcriptase" evidence="1">
    <location>
        <begin position="1"/>
        <end position="162"/>
    </location>
</feature>
<dbReference type="Gene3D" id="3.30.70.270">
    <property type="match status" value="1"/>
</dbReference>
<dbReference type="GeneID" id="109115687"/>
<dbReference type="PANTHER" id="PTHR24559">
    <property type="entry name" value="TRANSPOSON TY3-I GAG-POL POLYPROTEIN"/>
    <property type="match status" value="1"/>
</dbReference>
<dbReference type="Gene3D" id="3.10.10.10">
    <property type="entry name" value="HIV Type 1 Reverse Transcriptase, subunit A, domain 1"/>
    <property type="match status" value="1"/>
</dbReference>
<name>A0A1U8QA57_NELNU</name>
<dbReference type="Proteomes" id="UP000189703">
    <property type="component" value="Unplaced"/>
</dbReference>
<accession>A0A1U8QA57</accession>
<evidence type="ECO:0000259" key="1">
    <source>
        <dbReference type="PROSITE" id="PS50878"/>
    </source>
</evidence>
<dbReference type="RefSeq" id="XP_019055457.1">
    <property type="nucleotide sequence ID" value="XM_019199912.1"/>
</dbReference>
<dbReference type="InterPro" id="IPR053134">
    <property type="entry name" value="RNA-dir_DNA_polymerase"/>
</dbReference>
<dbReference type="OrthoDB" id="101614at2759"/>
<dbReference type="InterPro" id="IPR000477">
    <property type="entry name" value="RT_dom"/>
</dbReference>
<dbReference type="SUPFAM" id="SSF56672">
    <property type="entry name" value="DNA/RNA polymerases"/>
    <property type="match status" value="1"/>
</dbReference>
<dbReference type="InParanoid" id="A0A1U8QA57"/>
<protein>
    <submittedName>
        <fullName evidence="3">Uncharacterized protein LOC109115687</fullName>
    </submittedName>
</protein>
<dbReference type="InterPro" id="IPR043128">
    <property type="entry name" value="Rev_trsase/Diguanyl_cyclase"/>
</dbReference>
<dbReference type="Pfam" id="PF00078">
    <property type="entry name" value="RVT_1"/>
    <property type="match status" value="1"/>
</dbReference>
<evidence type="ECO:0000313" key="3">
    <source>
        <dbReference type="RefSeq" id="XP_019055457.1"/>
    </source>
</evidence>
<proteinExistence type="predicted"/>
<dbReference type="InterPro" id="IPR043502">
    <property type="entry name" value="DNA/RNA_pol_sf"/>
</dbReference>
<dbReference type="STRING" id="4432.A0A1U8QA57"/>
<dbReference type="CDD" id="cd01647">
    <property type="entry name" value="RT_LTR"/>
    <property type="match status" value="1"/>
</dbReference>
<evidence type="ECO:0000313" key="2">
    <source>
        <dbReference type="Proteomes" id="UP000189703"/>
    </source>
</evidence>
<sequence length="180" mass="20734">MVKKANGRWRICTDFTNLNKACPKDSFPLPRIDQLVDAAIGHEVLSFMDAFSGYNQIRMHPDDQEKIAFIIDRDLYCYREMPFGLKNTDATYQRLVNEVFKDQLDRNVEAYVDDMLVKSKKAKQHLADLKEVFGTLRKYKMKLNPTKCAFGVGLGKFPGFMVTQRGIEANLEKIQAILDM</sequence>
<dbReference type="KEGG" id="nnu:109115687"/>